<accession>F8QEN2</accession>
<dbReference type="EMBL" id="GL945493">
    <property type="protein sequence ID" value="EGN93288.1"/>
    <property type="molecule type" value="Genomic_DNA"/>
</dbReference>
<keyword evidence="2" id="KW-1185">Reference proteome</keyword>
<dbReference type="AlphaFoldDB" id="F8QEN2"/>
<dbReference type="InParanoid" id="F8QEN2"/>
<evidence type="ECO:0000313" key="1">
    <source>
        <dbReference type="EMBL" id="EGN93288.1"/>
    </source>
</evidence>
<feature type="non-terminal residue" evidence="1">
    <location>
        <position position="52"/>
    </location>
</feature>
<evidence type="ECO:0000313" key="2">
    <source>
        <dbReference type="Proteomes" id="UP000008063"/>
    </source>
</evidence>
<gene>
    <name evidence="1" type="ORF">SERLA73DRAFT_145836</name>
</gene>
<proteinExistence type="predicted"/>
<reference evidence="2" key="1">
    <citation type="journal article" date="2011" name="Science">
        <title>The plant cell wall-decomposing machinery underlies the functional diversity of forest fungi.</title>
        <authorList>
            <person name="Eastwood D.C."/>
            <person name="Floudas D."/>
            <person name="Binder M."/>
            <person name="Majcherczyk A."/>
            <person name="Schneider P."/>
            <person name="Aerts A."/>
            <person name="Asiegbu F.O."/>
            <person name="Baker S.E."/>
            <person name="Barry K."/>
            <person name="Bendiksby M."/>
            <person name="Blumentritt M."/>
            <person name="Coutinho P.M."/>
            <person name="Cullen D."/>
            <person name="de Vries R.P."/>
            <person name="Gathman A."/>
            <person name="Goodell B."/>
            <person name="Henrissat B."/>
            <person name="Ihrmark K."/>
            <person name="Kauserud H."/>
            <person name="Kohler A."/>
            <person name="LaButti K."/>
            <person name="Lapidus A."/>
            <person name="Lavin J.L."/>
            <person name="Lee Y.-H."/>
            <person name="Lindquist E."/>
            <person name="Lilly W."/>
            <person name="Lucas S."/>
            <person name="Morin E."/>
            <person name="Murat C."/>
            <person name="Oguiza J.A."/>
            <person name="Park J."/>
            <person name="Pisabarro A.G."/>
            <person name="Riley R."/>
            <person name="Rosling A."/>
            <person name="Salamov A."/>
            <person name="Schmidt O."/>
            <person name="Schmutz J."/>
            <person name="Skrede I."/>
            <person name="Stenlid J."/>
            <person name="Wiebenga A."/>
            <person name="Xie X."/>
            <person name="Kuees U."/>
            <person name="Hibbett D.S."/>
            <person name="Hoffmeister D."/>
            <person name="Hoegberg N."/>
            <person name="Martin F."/>
            <person name="Grigoriev I.V."/>
            <person name="Watkinson S.C."/>
        </authorList>
    </citation>
    <scope>NUCLEOTIDE SEQUENCE [LARGE SCALE GENOMIC DNA]</scope>
    <source>
        <strain evidence="2">strain S7.3</strain>
    </source>
</reference>
<protein>
    <submittedName>
        <fullName evidence="1">Uncharacterized protein</fullName>
    </submittedName>
</protein>
<sequence>MDARVRVGNVFRSVNTTRQDGVYLNTWSNCGRVSYHAQWDAKIYPLDGSYLV</sequence>
<dbReference type="HOGENOM" id="CLU_3093212_0_0_1"/>
<name>F8QEN2_SERL3</name>
<organism evidence="2">
    <name type="scientific">Serpula lacrymans var. lacrymans (strain S7.3)</name>
    <name type="common">Dry rot fungus</name>
    <dbReference type="NCBI Taxonomy" id="936435"/>
    <lineage>
        <taxon>Eukaryota</taxon>
        <taxon>Fungi</taxon>
        <taxon>Dikarya</taxon>
        <taxon>Basidiomycota</taxon>
        <taxon>Agaricomycotina</taxon>
        <taxon>Agaricomycetes</taxon>
        <taxon>Agaricomycetidae</taxon>
        <taxon>Boletales</taxon>
        <taxon>Coniophorineae</taxon>
        <taxon>Serpulaceae</taxon>
        <taxon>Serpula</taxon>
    </lineage>
</organism>
<dbReference type="Proteomes" id="UP000008063">
    <property type="component" value="Unassembled WGS sequence"/>
</dbReference>